<keyword evidence="1" id="KW-0732">Signal</keyword>
<feature type="non-terminal residue" evidence="2">
    <location>
        <position position="150"/>
    </location>
</feature>
<dbReference type="EMBL" id="UINC01090921">
    <property type="protein sequence ID" value="SVC43274.1"/>
    <property type="molecule type" value="Genomic_DNA"/>
</dbReference>
<dbReference type="Gene3D" id="2.130.10.130">
    <property type="entry name" value="Integrin alpha, N-terminal"/>
    <property type="match status" value="1"/>
</dbReference>
<name>A0A382M2P2_9ZZZZ</name>
<dbReference type="PANTHER" id="PTHR16026">
    <property type="entry name" value="CARTILAGE ACIDIC PROTEIN 1"/>
    <property type="match status" value="1"/>
</dbReference>
<evidence type="ECO:0000256" key="1">
    <source>
        <dbReference type="ARBA" id="ARBA00022729"/>
    </source>
</evidence>
<dbReference type="InterPro" id="IPR028994">
    <property type="entry name" value="Integrin_alpha_N"/>
</dbReference>
<accession>A0A382M2P2</accession>
<sequence>MSRSALHLALAWAALLQLSCQREGSVQAPPISVQFRDVAETMGLRFDHFSGFSGEYFYVETFGSGAAFIDFDSDGYLDVYLVNGASLADTTPEPRPRNQLFRNESARSFQDVTTLSGAGHGGYGMGCSVADVEGDGDGDLFVTNFGPDVF</sequence>
<evidence type="ECO:0008006" key="3">
    <source>
        <dbReference type="Google" id="ProtNLM"/>
    </source>
</evidence>
<reference evidence="2" key="1">
    <citation type="submission" date="2018-05" db="EMBL/GenBank/DDBJ databases">
        <authorList>
            <person name="Lanie J.A."/>
            <person name="Ng W.-L."/>
            <person name="Kazmierczak K.M."/>
            <person name="Andrzejewski T.M."/>
            <person name="Davidsen T.M."/>
            <person name="Wayne K.J."/>
            <person name="Tettelin H."/>
            <person name="Glass J.I."/>
            <person name="Rusch D."/>
            <person name="Podicherti R."/>
            <person name="Tsui H.-C.T."/>
            <person name="Winkler M.E."/>
        </authorList>
    </citation>
    <scope>NUCLEOTIDE SEQUENCE</scope>
</reference>
<dbReference type="InterPro" id="IPR013517">
    <property type="entry name" value="FG-GAP"/>
</dbReference>
<evidence type="ECO:0000313" key="2">
    <source>
        <dbReference type="EMBL" id="SVC43274.1"/>
    </source>
</evidence>
<dbReference type="AlphaFoldDB" id="A0A382M2P2"/>
<dbReference type="Pfam" id="PF13517">
    <property type="entry name" value="FG-GAP_3"/>
    <property type="match status" value="1"/>
</dbReference>
<proteinExistence type="predicted"/>
<protein>
    <recommendedName>
        <fullName evidence="3">ASPIC/UnbV domain-containing protein</fullName>
    </recommendedName>
</protein>
<dbReference type="PANTHER" id="PTHR16026:SF0">
    <property type="entry name" value="CARTILAGE ACIDIC PROTEIN 1"/>
    <property type="match status" value="1"/>
</dbReference>
<dbReference type="SUPFAM" id="SSF69318">
    <property type="entry name" value="Integrin alpha N-terminal domain"/>
    <property type="match status" value="1"/>
</dbReference>
<dbReference type="InterPro" id="IPR027039">
    <property type="entry name" value="Crtac1"/>
</dbReference>
<gene>
    <name evidence="2" type="ORF">METZ01_LOCUS296128</name>
</gene>
<organism evidence="2">
    <name type="scientific">marine metagenome</name>
    <dbReference type="NCBI Taxonomy" id="408172"/>
    <lineage>
        <taxon>unclassified sequences</taxon>
        <taxon>metagenomes</taxon>
        <taxon>ecological metagenomes</taxon>
    </lineage>
</organism>